<comment type="caution">
    <text evidence="1">The sequence shown here is derived from an EMBL/GenBank/DDBJ whole genome shotgun (WGS) entry which is preliminary data.</text>
</comment>
<proteinExistence type="predicted"/>
<name>A0A2U2BUR6_9PROT</name>
<gene>
    <name evidence="1" type="ORF">DDZ18_08855</name>
</gene>
<evidence type="ECO:0000313" key="2">
    <source>
        <dbReference type="Proteomes" id="UP000245168"/>
    </source>
</evidence>
<protein>
    <submittedName>
        <fullName evidence="1">Uncharacterized protein</fullName>
    </submittedName>
</protein>
<organism evidence="1 2">
    <name type="scientific">Marinicauda salina</name>
    <dbReference type="NCBI Taxonomy" id="2135793"/>
    <lineage>
        <taxon>Bacteria</taxon>
        <taxon>Pseudomonadati</taxon>
        <taxon>Pseudomonadota</taxon>
        <taxon>Alphaproteobacteria</taxon>
        <taxon>Maricaulales</taxon>
        <taxon>Maricaulaceae</taxon>
        <taxon>Marinicauda</taxon>
    </lineage>
</organism>
<dbReference type="RefSeq" id="WP_109252984.1">
    <property type="nucleotide sequence ID" value="NZ_QEXV01000003.1"/>
</dbReference>
<dbReference type="EMBL" id="QEXV01000003">
    <property type="protein sequence ID" value="PWE17753.1"/>
    <property type="molecule type" value="Genomic_DNA"/>
</dbReference>
<reference evidence="2" key="1">
    <citation type="submission" date="2018-05" db="EMBL/GenBank/DDBJ databases">
        <authorList>
            <person name="Liu B.-T."/>
        </authorList>
    </citation>
    <scope>NUCLEOTIDE SEQUENCE [LARGE SCALE GENOMIC DNA]</scope>
    <source>
        <strain evidence="2">WD6-1</strain>
    </source>
</reference>
<dbReference type="AlphaFoldDB" id="A0A2U2BUR6"/>
<accession>A0A2U2BUR6</accession>
<evidence type="ECO:0000313" key="1">
    <source>
        <dbReference type="EMBL" id="PWE17753.1"/>
    </source>
</evidence>
<dbReference type="Proteomes" id="UP000245168">
    <property type="component" value="Unassembled WGS sequence"/>
</dbReference>
<sequence length="106" mass="12340">MKKRDRFLLDLNEDLALRCDDLQLIISKRKKPRADGSPRFENLKFSTEGWNGEGLTEKAWRGVLRCLRQLAYREDLKLKTEISPAVVDFLARRRAGLCDRAEEVYG</sequence>
<keyword evidence="2" id="KW-1185">Reference proteome</keyword>